<dbReference type="PROSITE" id="PS50076">
    <property type="entry name" value="DNAJ_2"/>
    <property type="match status" value="1"/>
</dbReference>
<protein>
    <recommendedName>
        <fullName evidence="4">J domain-containing protein</fullName>
    </recommendedName>
</protein>
<dbReference type="PRINTS" id="PR00625">
    <property type="entry name" value="JDOMAIN"/>
</dbReference>
<dbReference type="PANTHER" id="PTHR44360">
    <property type="entry name" value="DNAJ HOMOLOG SUBFAMILY B MEMBER 9"/>
    <property type="match status" value="1"/>
</dbReference>
<feature type="transmembrane region" description="Helical" evidence="3">
    <location>
        <begin position="6"/>
        <end position="21"/>
    </location>
</feature>
<name>A0A7S2TP39_9EUKA</name>
<dbReference type="GO" id="GO:0005783">
    <property type="term" value="C:endoplasmic reticulum"/>
    <property type="evidence" value="ECO:0007669"/>
    <property type="project" value="TreeGrafter"/>
</dbReference>
<dbReference type="GO" id="GO:0051787">
    <property type="term" value="F:misfolded protein binding"/>
    <property type="evidence" value="ECO:0007669"/>
    <property type="project" value="TreeGrafter"/>
</dbReference>
<keyword evidence="3" id="KW-0812">Transmembrane</keyword>
<dbReference type="EMBL" id="HBHP01014795">
    <property type="protein sequence ID" value="CAD9762538.1"/>
    <property type="molecule type" value="Transcribed_RNA"/>
</dbReference>
<feature type="domain" description="J" evidence="4">
    <location>
        <begin position="56"/>
        <end position="121"/>
    </location>
</feature>
<keyword evidence="3" id="KW-0472">Membrane</keyword>
<proteinExistence type="predicted"/>
<evidence type="ECO:0000256" key="3">
    <source>
        <dbReference type="SAM" id="Phobius"/>
    </source>
</evidence>
<dbReference type="Gene3D" id="1.10.287.110">
    <property type="entry name" value="DnaJ domain"/>
    <property type="match status" value="1"/>
</dbReference>
<accession>A0A7S2TP39</accession>
<evidence type="ECO:0000313" key="5">
    <source>
        <dbReference type="EMBL" id="CAD9762538.1"/>
    </source>
</evidence>
<dbReference type="InterPro" id="IPR001623">
    <property type="entry name" value="DnaJ_domain"/>
</dbReference>
<feature type="transmembrane region" description="Helical" evidence="3">
    <location>
        <begin position="33"/>
        <end position="51"/>
    </location>
</feature>
<gene>
    <name evidence="5" type="ORF">LSP00402_LOCUS9218</name>
</gene>
<dbReference type="GO" id="GO:0036503">
    <property type="term" value="P:ERAD pathway"/>
    <property type="evidence" value="ECO:0007669"/>
    <property type="project" value="TreeGrafter"/>
</dbReference>
<evidence type="ECO:0000256" key="1">
    <source>
        <dbReference type="ARBA" id="ARBA00023186"/>
    </source>
</evidence>
<dbReference type="Pfam" id="PF00226">
    <property type="entry name" value="DnaJ"/>
    <property type="match status" value="1"/>
</dbReference>
<evidence type="ECO:0000259" key="4">
    <source>
        <dbReference type="PROSITE" id="PS50076"/>
    </source>
</evidence>
<evidence type="ECO:0000256" key="2">
    <source>
        <dbReference type="SAM" id="Coils"/>
    </source>
</evidence>
<dbReference type="InterPro" id="IPR036869">
    <property type="entry name" value="J_dom_sf"/>
</dbReference>
<dbReference type="SUPFAM" id="SSF46565">
    <property type="entry name" value="Chaperone J-domain"/>
    <property type="match status" value="1"/>
</dbReference>
<dbReference type="SMART" id="SM00271">
    <property type="entry name" value="DnaJ"/>
    <property type="match status" value="1"/>
</dbReference>
<feature type="transmembrane region" description="Helical" evidence="3">
    <location>
        <begin position="144"/>
        <end position="162"/>
    </location>
</feature>
<dbReference type="GO" id="GO:0051087">
    <property type="term" value="F:protein-folding chaperone binding"/>
    <property type="evidence" value="ECO:0007669"/>
    <property type="project" value="TreeGrafter"/>
</dbReference>
<dbReference type="AlphaFoldDB" id="A0A7S2TP39"/>
<dbReference type="CDD" id="cd06257">
    <property type="entry name" value="DnaJ"/>
    <property type="match status" value="1"/>
</dbReference>
<sequence length="349" mass="40148">MAATIILFIIVVQIGVSYIANQRDVSLQTKRNMTIAFFFAVVVCMVAYDIAMMEPSYYDILGVTPNADNSALKRAYKTLSKKLHPDKNPDDPDAADNFILVHEVYEILLAKDLRETYDSYGQEYLLNARISPRSKSVDLSYERLLMYHVPFYFVSALVAYALTISKKSNEARPYAFVMLFGLATAEWYTKTYHDALPYVPLTIYQQVECLKNIYHYMLQGAIMYAGLVYMDIEAMKLTLLDTVRRQLDDQKRTLENQEIMIRLLIKEVIGNKKKMDVNGVEQKSQESESSKILDQLNNLDPKSKKKALERKMKEQAEAALEKAKAKQSKEHPWGLYIFIGLSLLNYFSK</sequence>
<keyword evidence="1" id="KW-0143">Chaperone</keyword>
<reference evidence="5" key="1">
    <citation type="submission" date="2021-01" db="EMBL/GenBank/DDBJ databases">
        <authorList>
            <person name="Corre E."/>
            <person name="Pelletier E."/>
            <person name="Niang G."/>
            <person name="Scheremetjew M."/>
            <person name="Finn R."/>
            <person name="Kale V."/>
            <person name="Holt S."/>
            <person name="Cochrane G."/>
            <person name="Meng A."/>
            <person name="Brown T."/>
            <person name="Cohen L."/>
        </authorList>
    </citation>
    <scope>NUCLEOTIDE SEQUENCE</scope>
    <source>
        <strain evidence="5">CCMP622</strain>
    </source>
</reference>
<keyword evidence="3" id="KW-1133">Transmembrane helix</keyword>
<feature type="coiled-coil region" evidence="2">
    <location>
        <begin position="240"/>
        <end position="267"/>
    </location>
</feature>
<dbReference type="PANTHER" id="PTHR44360:SF1">
    <property type="entry name" value="DNAJ HOMOLOG SUBFAMILY B MEMBER 9"/>
    <property type="match status" value="1"/>
</dbReference>
<dbReference type="InterPro" id="IPR051948">
    <property type="entry name" value="Hsp70_co-chaperone_J-domain"/>
</dbReference>
<organism evidence="5">
    <name type="scientific">Lotharella oceanica</name>
    <dbReference type="NCBI Taxonomy" id="641309"/>
    <lineage>
        <taxon>Eukaryota</taxon>
        <taxon>Sar</taxon>
        <taxon>Rhizaria</taxon>
        <taxon>Cercozoa</taxon>
        <taxon>Chlorarachniophyceae</taxon>
        <taxon>Lotharella</taxon>
    </lineage>
</organism>
<keyword evidence="2" id="KW-0175">Coiled coil</keyword>